<dbReference type="InterPro" id="IPR011991">
    <property type="entry name" value="ArsR-like_HTH"/>
</dbReference>
<feature type="domain" description="HTH arsR-type" evidence="4">
    <location>
        <begin position="1"/>
        <end position="93"/>
    </location>
</feature>
<organism evidence="5 6">
    <name type="scientific">Amorphus orientalis</name>
    <dbReference type="NCBI Taxonomy" id="649198"/>
    <lineage>
        <taxon>Bacteria</taxon>
        <taxon>Pseudomonadati</taxon>
        <taxon>Pseudomonadota</taxon>
        <taxon>Alphaproteobacteria</taxon>
        <taxon>Hyphomicrobiales</taxon>
        <taxon>Amorphaceae</taxon>
        <taxon>Amorphus</taxon>
    </lineage>
</organism>
<dbReference type="SUPFAM" id="SSF46785">
    <property type="entry name" value="Winged helix' DNA-binding domain"/>
    <property type="match status" value="1"/>
</dbReference>
<evidence type="ECO:0000313" key="6">
    <source>
        <dbReference type="Proteomes" id="UP001229244"/>
    </source>
</evidence>
<keyword evidence="2 5" id="KW-0238">DNA-binding</keyword>
<gene>
    <name evidence="5" type="ORF">J2S73_003296</name>
</gene>
<dbReference type="InterPro" id="IPR036388">
    <property type="entry name" value="WH-like_DNA-bd_sf"/>
</dbReference>
<evidence type="ECO:0000313" key="5">
    <source>
        <dbReference type="EMBL" id="MDQ0316820.1"/>
    </source>
</evidence>
<dbReference type="InterPro" id="IPR036390">
    <property type="entry name" value="WH_DNA-bd_sf"/>
</dbReference>
<evidence type="ECO:0000259" key="4">
    <source>
        <dbReference type="PROSITE" id="PS50987"/>
    </source>
</evidence>
<proteinExistence type="predicted"/>
<keyword evidence="3" id="KW-0804">Transcription</keyword>
<evidence type="ECO:0000256" key="2">
    <source>
        <dbReference type="ARBA" id="ARBA00023125"/>
    </source>
</evidence>
<dbReference type="EMBL" id="JAUSUL010000003">
    <property type="protein sequence ID" value="MDQ0316820.1"/>
    <property type="molecule type" value="Genomic_DNA"/>
</dbReference>
<dbReference type="GO" id="GO:0003700">
    <property type="term" value="F:DNA-binding transcription factor activity"/>
    <property type="evidence" value="ECO:0007669"/>
    <property type="project" value="InterPro"/>
</dbReference>
<dbReference type="Gene3D" id="1.10.10.10">
    <property type="entry name" value="Winged helix-like DNA-binding domain superfamily/Winged helix DNA-binding domain"/>
    <property type="match status" value="1"/>
</dbReference>
<reference evidence="5" key="1">
    <citation type="submission" date="2023-07" db="EMBL/GenBank/DDBJ databases">
        <title>Genomic Encyclopedia of Type Strains, Phase IV (KMG-IV): sequencing the most valuable type-strain genomes for metagenomic binning, comparative biology and taxonomic classification.</title>
        <authorList>
            <person name="Goeker M."/>
        </authorList>
    </citation>
    <scope>NUCLEOTIDE SEQUENCE</scope>
    <source>
        <strain evidence="5">DSM 21202</strain>
    </source>
</reference>
<comment type="caution">
    <text evidence="5">The sequence shown here is derived from an EMBL/GenBank/DDBJ whole genome shotgun (WGS) entry which is preliminary data.</text>
</comment>
<accession>A0AAE3VRF7</accession>
<dbReference type="InterPro" id="IPR051011">
    <property type="entry name" value="Metal_resp_trans_reg"/>
</dbReference>
<name>A0AAE3VRF7_9HYPH</name>
<evidence type="ECO:0000256" key="1">
    <source>
        <dbReference type="ARBA" id="ARBA00023015"/>
    </source>
</evidence>
<dbReference type="Pfam" id="PF12840">
    <property type="entry name" value="HTH_20"/>
    <property type="match status" value="1"/>
</dbReference>
<evidence type="ECO:0000256" key="3">
    <source>
        <dbReference type="ARBA" id="ARBA00023163"/>
    </source>
</evidence>
<dbReference type="InterPro" id="IPR001845">
    <property type="entry name" value="HTH_ArsR_DNA-bd_dom"/>
</dbReference>
<dbReference type="NCBIfam" id="NF033788">
    <property type="entry name" value="HTH_metalloreg"/>
    <property type="match status" value="1"/>
</dbReference>
<dbReference type="AlphaFoldDB" id="A0AAE3VRF7"/>
<keyword evidence="1" id="KW-0805">Transcription regulation</keyword>
<dbReference type="SMART" id="SM00418">
    <property type="entry name" value="HTH_ARSR"/>
    <property type="match status" value="1"/>
</dbReference>
<protein>
    <submittedName>
        <fullName evidence="5">DNA-binding transcriptional ArsR family regulator</fullName>
    </submittedName>
</protein>
<keyword evidence="6" id="KW-1185">Reference proteome</keyword>
<dbReference type="PANTHER" id="PTHR43132:SF2">
    <property type="entry name" value="ARSENICAL RESISTANCE OPERON REPRESSOR ARSR-RELATED"/>
    <property type="match status" value="1"/>
</dbReference>
<sequence>MNDALDGLTALAHETRLSVFRLLVEHQPDGLAAGQIADAVAAKANTLSPHLAVLVRSGLVTAEREGRSIRYRVDLAHMRGLIVYLMEDCCGGRPEVCAPVMELLSCRTTPSDAGTITEAAGHRGNDHER</sequence>
<dbReference type="PRINTS" id="PR00778">
    <property type="entry name" value="HTHARSR"/>
</dbReference>
<dbReference type="PANTHER" id="PTHR43132">
    <property type="entry name" value="ARSENICAL RESISTANCE OPERON REPRESSOR ARSR-RELATED"/>
    <property type="match status" value="1"/>
</dbReference>
<dbReference type="Proteomes" id="UP001229244">
    <property type="component" value="Unassembled WGS sequence"/>
</dbReference>
<dbReference type="CDD" id="cd00090">
    <property type="entry name" value="HTH_ARSR"/>
    <property type="match status" value="1"/>
</dbReference>
<dbReference type="PROSITE" id="PS50987">
    <property type="entry name" value="HTH_ARSR_2"/>
    <property type="match status" value="1"/>
</dbReference>
<dbReference type="GO" id="GO:0003677">
    <property type="term" value="F:DNA binding"/>
    <property type="evidence" value="ECO:0007669"/>
    <property type="project" value="UniProtKB-KW"/>
</dbReference>